<dbReference type="PANTHER" id="PTHR43280:SF2">
    <property type="entry name" value="HTH-TYPE TRANSCRIPTIONAL REGULATOR EXSA"/>
    <property type="match status" value="1"/>
</dbReference>
<gene>
    <name evidence="6" type="ordered locus">Phep_1651</name>
</gene>
<evidence type="ECO:0000256" key="2">
    <source>
        <dbReference type="ARBA" id="ARBA00023125"/>
    </source>
</evidence>
<evidence type="ECO:0000259" key="5">
    <source>
        <dbReference type="PROSITE" id="PS01124"/>
    </source>
</evidence>
<evidence type="ECO:0000256" key="1">
    <source>
        <dbReference type="ARBA" id="ARBA00023015"/>
    </source>
</evidence>
<keyword evidence="7" id="KW-1185">Reference proteome</keyword>
<dbReference type="GO" id="GO:0043565">
    <property type="term" value="F:sequence-specific DNA binding"/>
    <property type="evidence" value="ECO:0007669"/>
    <property type="project" value="InterPro"/>
</dbReference>
<accession>C6XUL3</accession>
<dbReference type="Gene3D" id="1.10.10.60">
    <property type="entry name" value="Homeodomain-like"/>
    <property type="match status" value="1"/>
</dbReference>
<evidence type="ECO:0000313" key="6">
    <source>
        <dbReference type="EMBL" id="ACU03863.1"/>
    </source>
</evidence>
<dbReference type="PANTHER" id="PTHR43280">
    <property type="entry name" value="ARAC-FAMILY TRANSCRIPTIONAL REGULATOR"/>
    <property type="match status" value="1"/>
</dbReference>
<evidence type="ECO:0000256" key="4">
    <source>
        <dbReference type="SAM" id="MobiDB-lite"/>
    </source>
</evidence>
<dbReference type="PROSITE" id="PS00041">
    <property type="entry name" value="HTH_ARAC_FAMILY_1"/>
    <property type="match status" value="1"/>
</dbReference>
<dbReference type="OrthoDB" id="772848at2"/>
<dbReference type="GO" id="GO:0003700">
    <property type="term" value="F:DNA-binding transcription factor activity"/>
    <property type="evidence" value="ECO:0007669"/>
    <property type="project" value="InterPro"/>
</dbReference>
<dbReference type="RefSeq" id="WP_015807477.1">
    <property type="nucleotide sequence ID" value="NC_013061.1"/>
</dbReference>
<dbReference type="PRINTS" id="PR00032">
    <property type="entry name" value="HTHARAC"/>
</dbReference>
<dbReference type="EMBL" id="CP001681">
    <property type="protein sequence ID" value="ACU03863.1"/>
    <property type="molecule type" value="Genomic_DNA"/>
</dbReference>
<evidence type="ECO:0000313" key="7">
    <source>
        <dbReference type="Proteomes" id="UP000000852"/>
    </source>
</evidence>
<dbReference type="HOGENOM" id="CLU_885208_0_0_10"/>
<keyword evidence="3" id="KW-0804">Transcription</keyword>
<dbReference type="SMART" id="SM00342">
    <property type="entry name" value="HTH_ARAC"/>
    <property type="match status" value="1"/>
</dbReference>
<organism evidence="6 7">
    <name type="scientific">Pedobacter heparinus (strain ATCC 13125 / DSM 2366 / CIP 104194 / JCM 7457 / NBRC 12017 / NCIMB 9290 / NRRL B-14731 / HIM 762-3)</name>
    <dbReference type="NCBI Taxonomy" id="485917"/>
    <lineage>
        <taxon>Bacteria</taxon>
        <taxon>Pseudomonadati</taxon>
        <taxon>Bacteroidota</taxon>
        <taxon>Sphingobacteriia</taxon>
        <taxon>Sphingobacteriales</taxon>
        <taxon>Sphingobacteriaceae</taxon>
        <taxon>Pedobacter</taxon>
    </lineage>
</organism>
<dbReference type="STRING" id="485917.Phep_1651"/>
<name>C6XUL3_PEDHD</name>
<proteinExistence type="predicted"/>
<dbReference type="PROSITE" id="PS01124">
    <property type="entry name" value="HTH_ARAC_FAMILY_2"/>
    <property type="match status" value="1"/>
</dbReference>
<dbReference type="InterPro" id="IPR020449">
    <property type="entry name" value="Tscrpt_reg_AraC-type_HTH"/>
</dbReference>
<dbReference type="Pfam" id="PF12833">
    <property type="entry name" value="HTH_18"/>
    <property type="match status" value="1"/>
</dbReference>
<dbReference type="InterPro" id="IPR018062">
    <property type="entry name" value="HTH_AraC-typ_CS"/>
</dbReference>
<dbReference type="InterPro" id="IPR018060">
    <property type="entry name" value="HTH_AraC"/>
</dbReference>
<dbReference type="KEGG" id="phe:Phep_1651"/>
<protein>
    <submittedName>
        <fullName evidence="6">Helix-turn-helix-domain containing protein AraC type</fullName>
    </submittedName>
</protein>
<feature type="domain" description="HTH araC/xylS-type" evidence="5">
    <location>
        <begin position="221"/>
        <end position="321"/>
    </location>
</feature>
<evidence type="ECO:0000256" key="3">
    <source>
        <dbReference type="ARBA" id="ARBA00023163"/>
    </source>
</evidence>
<reference evidence="6 7" key="1">
    <citation type="journal article" date="2009" name="Stand. Genomic Sci.">
        <title>Complete genome sequence of Pedobacter heparinus type strain (HIM 762-3).</title>
        <authorList>
            <person name="Han C."/>
            <person name="Spring S."/>
            <person name="Lapidus A."/>
            <person name="Del Rio T.G."/>
            <person name="Tice H."/>
            <person name="Copeland A."/>
            <person name="Cheng J.F."/>
            <person name="Lucas S."/>
            <person name="Chen F."/>
            <person name="Nolan M."/>
            <person name="Bruce D."/>
            <person name="Goodwin L."/>
            <person name="Pitluck S."/>
            <person name="Ivanova N."/>
            <person name="Mavromatis K."/>
            <person name="Mikhailova N."/>
            <person name="Pati A."/>
            <person name="Chen A."/>
            <person name="Palaniappan K."/>
            <person name="Land M."/>
            <person name="Hauser L."/>
            <person name="Chang Y.J."/>
            <person name="Jeffries C.C."/>
            <person name="Saunders E."/>
            <person name="Chertkov O."/>
            <person name="Brettin T."/>
            <person name="Goker M."/>
            <person name="Rohde M."/>
            <person name="Bristow J."/>
            <person name="Eisen J.A."/>
            <person name="Markowitz V."/>
            <person name="Hugenholtz P."/>
            <person name="Kyrpides N.C."/>
            <person name="Klenk H.P."/>
            <person name="Detter J.C."/>
        </authorList>
    </citation>
    <scope>NUCLEOTIDE SEQUENCE [LARGE SCALE GENOMIC DNA]</scope>
    <source>
        <strain evidence="7">ATCC 13125 / DSM 2366 / CIP 104194 / JCM 7457 / NBRC 12017 / NCIMB 9290 / NRRL B-14731 / HIM 762-3</strain>
    </source>
</reference>
<keyword evidence="2" id="KW-0238">DNA-binding</keyword>
<sequence length="323" mass="36974">MRSQTDSFLHPPTAARLPNGKLPRPSKFPLKLAQTTRIALPEGSVLIQSISHYVINIQLYEYNVTRPCTADLQITEPAFFMMTMLKGASVLYDEGGQLALESPENICKLTYLPAGRYQRHLPKGEHMLLVLTLRPDWLIKKYGDQEELQELITRYNNNDEQCFGLPGFGIGQQIFGALAKLNTGTDVDIDIHIFINDCFGRYRNRLQTRISNVEYQEDKAREIGQFILQNFASKLVDDEPALARHFMISTVTLMRLAKRHFGRPLHQQVIELRLLNGLKLLLSTNKTVQEIAAMVGYEDANYFSRAFKKRFELPPNDIRLSVF</sequence>
<feature type="region of interest" description="Disordered" evidence="4">
    <location>
        <begin position="1"/>
        <end position="22"/>
    </location>
</feature>
<dbReference type="InterPro" id="IPR009057">
    <property type="entry name" value="Homeodomain-like_sf"/>
</dbReference>
<dbReference type="AlphaFoldDB" id="C6XUL3"/>
<dbReference type="Proteomes" id="UP000000852">
    <property type="component" value="Chromosome"/>
</dbReference>
<keyword evidence="1" id="KW-0805">Transcription regulation</keyword>
<dbReference type="SUPFAM" id="SSF46689">
    <property type="entry name" value="Homeodomain-like"/>
    <property type="match status" value="1"/>
</dbReference>
<dbReference type="eggNOG" id="COG2207">
    <property type="taxonomic scope" value="Bacteria"/>
</dbReference>